<dbReference type="EMBL" id="CAJHIA010000006">
    <property type="protein sequence ID" value="CAD6441423.1"/>
    <property type="molecule type" value="Genomic_DNA"/>
</dbReference>
<dbReference type="Gene3D" id="1.20.1250.20">
    <property type="entry name" value="MFS general substrate transporter like domains"/>
    <property type="match status" value="1"/>
</dbReference>
<protein>
    <submittedName>
        <fullName evidence="3">4dd82a74-1cb3-4c82-a62c-aa18d34f90ad</fullName>
    </submittedName>
</protein>
<organism evidence="3 4">
    <name type="scientific">Sclerotinia trifoliorum</name>
    <dbReference type="NCBI Taxonomy" id="28548"/>
    <lineage>
        <taxon>Eukaryota</taxon>
        <taxon>Fungi</taxon>
        <taxon>Dikarya</taxon>
        <taxon>Ascomycota</taxon>
        <taxon>Pezizomycotina</taxon>
        <taxon>Leotiomycetes</taxon>
        <taxon>Helotiales</taxon>
        <taxon>Sclerotiniaceae</taxon>
        <taxon>Sclerotinia</taxon>
    </lineage>
</organism>
<dbReference type="AlphaFoldDB" id="A0A8H2VNG5"/>
<gene>
    <name evidence="3" type="ORF">SCLTRI_LOCUS1214</name>
</gene>
<evidence type="ECO:0000313" key="3">
    <source>
        <dbReference type="EMBL" id="CAD6441423.1"/>
    </source>
</evidence>
<reference evidence="3" key="1">
    <citation type="submission" date="2020-10" db="EMBL/GenBank/DDBJ databases">
        <authorList>
            <person name="Kusch S."/>
        </authorList>
    </citation>
    <scope>NUCLEOTIDE SEQUENCE</scope>
    <source>
        <strain evidence="3">SwB9</strain>
    </source>
</reference>
<evidence type="ECO:0000313" key="4">
    <source>
        <dbReference type="Proteomes" id="UP000624404"/>
    </source>
</evidence>
<comment type="caution">
    <text evidence="3">The sequence shown here is derived from an EMBL/GenBank/DDBJ whole genome shotgun (WGS) entry which is preliminary data.</text>
</comment>
<sequence length="147" mass="15827">MASSLEHGSLQANRSQIPDDERWIFADETDSSSNVERPLPSPPTAVNPVPVNAEVTYPEGGRIYNTTGVFQVVISEYILPEESSSTLGWIFSIYAFVNWIFGVEIGPIFDAIGPRGLLIAGTICTLIGIFALSVCTGKVSLPTTLHA</sequence>
<name>A0A8H2VNG5_9HELO</name>
<dbReference type="InterPro" id="IPR036259">
    <property type="entry name" value="MFS_trans_sf"/>
</dbReference>
<feature type="transmembrane region" description="Helical" evidence="2">
    <location>
        <begin position="117"/>
        <end position="141"/>
    </location>
</feature>
<accession>A0A8H2VNG5</accession>
<proteinExistence type="predicted"/>
<keyword evidence="2" id="KW-0472">Membrane</keyword>
<dbReference type="OrthoDB" id="410267at2759"/>
<feature type="transmembrane region" description="Helical" evidence="2">
    <location>
        <begin position="86"/>
        <end position="105"/>
    </location>
</feature>
<dbReference type="SUPFAM" id="SSF103473">
    <property type="entry name" value="MFS general substrate transporter"/>
    <property type="match status" value="1"/>
</dbReference>
<evidence type="ECO:0000256" key="2">
    <source>
        <dbReference type="SAM" id="Phobius"/>
    </source>
</evidence>
<evidence type="ECO:0000256" key="1">
    <source>
        <dbReference type="SAM" id="MobiDB-lite"/>
    </source>
</evidence>
<feature type="region of interest" description="Disordered" evidence="1">
    <location>
        <begin position="31"/>
        <end position="51"/>
    </location>
</feature>
<dbReference type="Proteomes" id="UP000624404">
    <property type="component" value="Unassembled WGS sequence"/>
</dbReference>
<keyword evidence="2" id="KW-0812">Transmembrane</keyword>
<keyword evidence="2" id="KW-1133">Transmembrane helix</keyword>
<keyword evidence="4" id="KW-1185">Reference proteome</keyword>